<dbReference type="Pfam" id="PF24986">
    <property type="entry name" value="PRC_RimM"/>
    <property type="match status" value="1"/>
</dbReference>
<evidence type="ECO:0000256" key="4">
    <source>
        <dbReference type="ARBA" id="ARBA00023186"/>
    </source>
</evidence>
<evidence type="ECO:0000313" key="9">
    <source>
        <dbReference type="Proteomes" id="UP000013232"/>
    </source>
</evidence>
<dbReference type="GO" id="GO:0005737">
    <property type="term" value="C:cytoplasm"/>
    <property type="evidence" value="ECO:0007669"/>
    <property type="project" value="UniProtKB-SubCell"/>
</dbReference>
<keyword evidence="9" id="KW-1185">Reference proteome</keyword>
<dbReference type="InterPro" id="IPR011033">
    <property type="entry name" value="PRC_barrel-like_sf"/>
</dbReference>
<keyword evidence="1 5" id="KW-0963">Cytoplasm</keyword>
<dbReference type="GO" id="GO:0005840">
    <property type="term" value="C:ribosome"/>
    <property type="evidence" value="ECO:0007669"/>
    <property type="project" value="InterPro"/>
</dbReference>
<dbReference type="InterPro" id="IPR056792">
    <property type="entry name" value="PRC_RimM"/>
</dbReference>
<dbReference type="RefSeq" id="WP_004340614.1">
    <property type="nucleotide sequence ID" value="NZ_AMXE01000057.1"/>
</dbReference>
<comment type="caution">
    <text evidence="8">The sequence shown here is derived from an EMBL/GenBank/DDBJ whole genome shotgun (WGS) entry which is preliminary data.</text>
</comment>
<dbReference type="InterPro" id="IPR036976">
    <property type="entry name" value="RimM_N_sf"/>
</dbReference>
<comment type="domain">
    <text evidence="5">The PRC barrel domain binds ribosomal protein uS19.</text>
</comment>
<comment type="function">
    <text evidence="5">An accessory protein needed during the final step in the assembly of 30S ribosomal subunit, possibly for assembly of the head region. Essential for efficient processing of 16S rRNA. May be needed both before and after RbfA during the maturation of 16S rRNA. It has affinity for free ribosomal 30S subunits but not for 70S ribosomes.</text>
</comment>
<evidence type="ECO:0000259" key="6">
    <source>
        <dbReference type="Pfam" id="PF01782"/>
    </source>
</evidence>
<dbReference type="GO" id="GO:0043022">
    <property type="term" value="F:ribosome binding"/>
    <property type="evidence" value="ECO:0007669"/>
    <property type="project" value="InterPro"/>
</dbReference>
<dbReference type="NCBIfam" id="TIGR02273">
    <property type="entry name" value="16S_RimM"/>
    <property type="match status" value="1"/>
</dbReference>
<dbReference type="Proteomes" id="UP000013232">
    <property type="component" value="Unassembled WGS sequence"/>
</dbReference>
<dbReference type="OrthoDB" id="9783509at2"/>
<gene>
    <name evidence="5" type="primary">rimM</name>
    <name evidence="8" type="ORF">C666_13535</name>
</gene>
<evidence type="ECO:0000259" key="7">
    <source>
        <dbReference type="Pfam" id="PF24986"/>
    </source>
</evidence>
<dbReference type="InterPro" id="IPR011961">
    <property type="entry name" value="RimM"/>
</dbReference>
<sequence length="173" mass="19172">MIVLGRIVAPFGVQGWIKIHPFGDDPTEWRKMPQWWLCADDEAPAGQWKPYTLKACRAHGKGLVAAFDETPDRNAAEAIDGWYIGAPREALPKPAENEYYWGDLVGLEVFNEAGTRLGVVDSLLSTGAHDVLQVKDGEKDDGGSERLIPFVAAYVLDVDLAARHIRVAWGEDW</sequence>
<comment type="subcellular location">
    <subcellularLocation>
        <location evidence="5">Cytoplasm</location>
    </subcellularLocation>
</comment>
<proteinExistence type="inferred from homology"/>
<protein>
    <recommendedName>
        <fullName evidence="5">Ribosome maturation factor RimM</fullName>
    </recommendedName>
</protein>
<name>N6XWX8_THAL4</name>
<dbReference type="Pfam" id="PF01782">
    <property type="entry name" value="RimM"/>
    <property type="match status" value="1"/>
</dbReference>
<feature type="domain" description="RimM N-terminal" evidence="6">
    <location>
        <begin position="4"/>
        <end position="89"/>
    </location>
</feature>
<dbReference type="InterPro" id="IPR009000">
    <property type="entry name" value="Transl_B-barrel_sf"/>
</dbReference>
<dbReference type="SUPFAM" id="SSF50447">
    <property type="entry name" value="Translation proteins"/>
    <property type="match status" value="1"/>
</dbReference>
<dbReference type="GO" id="GO:0042274">
    <property type="term" value="P:ribosomal small subunit biogenesis"/>
    <property type="evidence" value="ECO:0007669"/>
    <property type="project" value="UniProtKB-UniRule"/>
</dbReference>
<evidence type="ECO:0000256" key="1">
    <source>
        <dbReference type="ARBA" id="ARBA00022490"/>
    </source>
</evidence>
<dbReference type="Gene3D" id="2.40.30.60">
    <property type="entry name" value="RimM"/>
    <property type="match status" value="1"/>
</dbReference>
<dbReference type="SUPFAM" id="SSF50346">
    <property type="entry name" value="PRC-barrel domain"/>
    <property type="match status" value="1"/>
</dbReference>
<evidence type="ECO:0000256" key="5">
    <source>
        <dbReference type="HAMAP-Rule" id="MF_00014"/>
    </source>
</evidence>
<reference evidence="8 9" key="1">
    <citation type="submission" date="2012-09" db="EMBL/GenBank/DDBJ databases">
        <title>Draft Genome Sequences of 6 Strains from Genus Thauera.</title>
        <authorList>
            <person name="Liu B."/>
            <person name="Shapleigh J.P."/>
            <person name="Frostegard A.H."/>
        </authorList>
    </citation>
    <scope>NUCLEOTIDE SEQUENCE [LARGE SCALE GENOMIC DNA]</scope>
    <source>
        <strain evidence="9">47Lol / DSM 12138</strain>
    </source>
</reference>
<accession>N6XWX8</accession>
<dbReference type="eggNOG" id="COG0806">
    <property type="taxonomic scope" value="Bacteria"/>
</dbReference>
<comment type="similarity">
    <text evidence="5">Belongs to the RimM family.</text>
</comment>
<keyword evidence="4 5" id="KW-0143">Chaperone</keyword>
<dbReference type="InterPro" id="IPR002676">
    <property type="entry name" value="RimM_N"/>
</dbReference>
<dbReference type="AlphaFoldDB" id="N6XWX8"/>
<dbReference type="HAMAP" id="MF_00014">
    <property type="entry name" value="Ribosome_mat_RimM"/>
    <property type="match status" value="1"/>
</dbReference>
<dbReference type="STRING" id="1123367.GCA_000621305_03651"/>
<organism evidence="8 9">
    <name type="scientific">Thauera linaloolentis (strain DSM 12138 / JCM 21573 / CCUG 41526 / CIP 105981 / IAM 15112 / NBRC 102519 / 47Lol)</name>
    <dbReference type="NCBI Taxonomy" id="1123367"/>
    <lineage>
        <taxon>Bacteria</taxon>
        <taxon>Pseudomonadati</taxon>
        <taxon>Pseudomonadota</taxon>
        <taxon>Betaproteobacteria</taxon>
        <taxon>Rhodocyclales</taxon>
        <taxon>Zoogloeaceae</taxon>
        <taxon>Thauera</taxon>
    </lineage>
</organism>
<dbReference type="PANTHER" id="PTHR33692:SF1">
    <property type="entry name" value="RIBOSOME MATURATION FACTOR RIMM"/>
    <property type="match status" value="1"/>
</dbReference>
<dbReference type="GO" id="GO:0006364">
    <property type="term" value="P:rRNA processing"/>
    <property type="evidence" value="ECO:0007669"/>
    <property type="project" value="UniProtKB-UniRule"/>
</dbReference>
<keyword evidence="2 5" id="KW-0690">Ribosome biogenesis</keyword>
<evidence type="ECO:0000256" key="3">
    <source>
        <dbReference type="ARBA" id="ARBA00022552"/>
    </source>
</evidence>
<evidence type="ECO:0000256" key="2">
    <source>
        <dbReference type="ARBA" id="ARBA00022517"/>
    </source>
</evidence>
<feature type="domain" description="Ribosome maturation factor RimM PRC barrel" evidence="7">
    <location>
        <begin position="101"/>
        <end position="173"/>
    </location>
</feature>
<evidence type="ECO:0000313" key="8">
    <source>
        <dbReference type="EMBL" id="ENO86301.1"/>
    </source>
</evidence>
<dbReference type="Gene3D" id="2.30.30.240">
    <property type="entry name" value="PRC-barrel domain"/>
    <property type="match status" value="1"/>
</dbReference>
<dbReference type="EMBL" id="AMXE01000057">
    <property type="protein sequence ID" value="ENO86301.1"/>
    <property type="molecule type" value="Genomic_DNA"/>
</dbReference>
<dbReference type="PANTHER" id="PTHR33692">
    <property type="entry name" value="RIBOSOME MATURATION FACTOR RIMM"/>
    <property type="match status" value="1"/>
</dbReference>
<comment type="subunit">
    <text evidence="5">Binds ribosomal protein uS19.</text>
</comment>
<keyword evidence="3 5" id="KW-0698">rRNA processing</keyword>